<dbReference type="RefSeq" id="WP_353529683.1">
    <property type="nucleotide sequence ID" value="NZ_JBBMEX010000002.1"/>
</dbReference>
<feature type="domain" description="Acyltransferase 3" evidence="8">
    <location>
        <begin position="7"/>
        <end position="326"/>
    </location>
</feature>
<feature type="transmembrane region" description="Helical" evidence="7">
    <location>
        <begin position="152"/>
        <end position="171"/>
    </location>
</feature>
<dbReference type="EC" id="2.3.1.-" evidence="9"/>
<feature type="transmembrane region" description="Helical" evidence="7">
    <location>
        <begin position="191"/>
        <end position="212"/>
    </location>
</feature>
<keyword evidence="4 7" id="KW-0812">Transmembrane</keyword>
<evidence type="ECO:0000256" key="7">
    <source>
        <dbReference type="SAM" id="Phobius"/>
    </source>
</evidence>
<evidence type="ECO:0000313" key="9">
    <source>
        <dbReference type="EMBL" id="MEQ2556681.1"/>
    </source>
</evidence>
<evidence type="ECO:0000313" key="10">
    <source>
        <dbReference type="Proteomes" id="UP001454489"/>
    </source>
</evidence>
<organism evidence="9 10">
    <name type="scientific">Maccoyibacter intestinihominis</name>
    <dbReference type="NCBI Taxonomy" id="3133499"/>
    <lineage>
        <taxon>Bacteria</taxon>
        <taxon>Bacillati</taxon>
        <taxon>Bacillota</taxon>
        <taxon>Clostridia</taxon>
        <taxon>Lachnospirales</taxon>
        <taxon>Lachnospiraceae</taxon>
        <taxon>Maccoyibacter</taxon>
    </lineage>
</organism>
<comment type="caution">
    <text evidence="9">The sequence shown here is derived from an EMBL/GenBank/DDBJ whole genome shotgun (WGS) entry which is preliminary data.</text>
</comment>
<feature type="transmembrane region" description="Helical" evidence="7">
    <location>
        <begin position="288"/>
        <end position="307"/>
    </location>
</feature>
<feature type="transmembrane region" description="Helical" evidence="7">
    <location>
        <begin position="224"/>
        <end position="244"/>
    </location>
</feature>
<accession>A0ABV1HAF5</accession>
<evidence type="ECO:0000256" key="4">
    <source>
        <dbReference type="ARBA" id="ARBA00022692"/>
    </source>
</evidence>
<keyword evidence="3" id="KW-1003">Cell membrane</keyword>
<keyword evidence="5 7" id="KW-1133">Transmembrane helix</keyword>
<sequence>MANEKRNASIDITKFILALIVVMLHSATECLGTEHMAVRVIEYSGRFVVQFFLMVSGYYFTKMLVEKGTGFLRFFVRMMKIYLLWSAVYISLSFAVNVLLNGENAGEAVLGYVKNFFFVGSYWHLWYMVGLIYALCLTALFYKIAKERGLQILLGISIVFFVFGALCYAYTPLMERITWLRPYLDASWFSSFSEILCLGIPCFIWGYAVVLFQQKNAMNPKRDGRLLILSLILYTVEFWSIVGLTGNTHIRSLLSTYFVTFFLMLVLLEHPASTWEKQGLLCKDYSTYLYLAHPLFIAILSAGQDMIGIQQPAALYVLEVLAFTLFSRVVLQWCRQFRVRRRGTNEK</sequence>
<dbReference type="Pfam" id="PF01757">
    <property type="entry name" value="Acyl_transf_3"/>
    <property type="match status" value="1"/>
</dbReference>
<feature type="transmembrane region" description="Helical" evidence="7">
    <location>
        <begin position="40"/>
        <end position="60"/>
    </location>
</feature>
<keyword evidence="9" id="KW-0808">Transferase</keyword>
<feature type="transmembrane region" description="Helical" evidence="7">
    <location>
        <begin position="125"/>
        <end position="145"/>
    </location>
</feature>
<evidence type="ECO:0000256" key="6">
    <source>
        <dbReference type="ARBA" id="ARBA00023136"/>
    </source>
</evidence>
<protein>
    <submittedName>
        <fullName evidence="9">Acyltransferase</fullName>
        <ecNumber evidence="9">2.3.1.-</ecNumber>
    </submittedName>
</protein>
<keyword evidence="6 7" id="KW-0472">Membrane</keyword>
<comment type="subcellular location">
    <subcellularLocation>
        <location evidence="1">Cell membrane</location>
        <topology evidence="1">Multi-pass membrane protein</topology>
    </subcellularLocation>
</comment>
<dbReference type="GO" id="GO:0016746">
    <property type="term" value="F:acyltransferase activity"/>
    <property type="evidence" value="ECO:0007669"/>
    <property type="project" value="UniProtKB-KW"/>
</dbReference>
<evidence type="ECO:0000259" key="8">
    <source>
        <dbReference type="Pfam" id="PF01757"/>
    </source>
</evidence>
<dbReference type="InterPro" id="IPR002656">
    <property type="entry name" value="Acyl_transf_3_dom"/>
</dbReference>
<feature type="transmembrane region" description="Helical" evidence="7">
    <location>
        <begin position="81"/>
        <end position="100"/>
    </location>
</feature>
<evidence type="ECO:0000256" key="1">
    <source>
        <dbReference type="ARBA" id="ARBA00004651"/>
    </source>
</evidence>
<dbReference type="PANTHER" id="PTHR40074:SF2">
    <property type="entry name" value="O-ACETYLTRANSFERASE WECH"/>
    <property type="match status" value="1"/>
</dbReference>
<feature type="transmembrane region" description="Helical" evidence="7">
    <location>
        <begin position="250"/>
        <end position="268"/>
    </location>
</feature>
<reference evidence="9 10" key="1">
    <citation type="submission" date="2024-03" db="EMBL/GenBank/DDBJ databases">
        <title>Human intestinal bacterial collection.</title>
        <authorList>
            <person name="Pauvert C."/>
            <person name="Hitch T.C.A."/>
            <person name="Clavel T."/>
        </authorList>
    </citation>
    <scope>NUCLEOTIDE SEQUENCE [LARGE SCALE GENOMIC DNA]</scope>
    <source>
        <strain evidence="9 10">CLA-AA-H185</strain>
    </source>
</reference>
<proteinExistence type="inferred from homology"/>
<feature type="transmembrane region" description="Helical" evidence="7">
    <location>
        <begin position="12"/>
        <end position="28"/>
    </location>
</feature>
<dbReference type="EMBL" id="JBBMEX010000002">
    <property type="protein sequence ID" value="MEQ2556681.1"/>
    <property type="molecule type" value="Genomic_DNA"/>
</dbReference>
<gene>
    <name evidence="9" type="ORF">WMO43_02130</name>
</gene>
<dbReference type="PANTHER" id="PTHR40074">
    <property type="entry name" value="O-ACETYLTRANSFERASE WECH"/>
    <property type="match status" value="1"/>
</dbReference>
<name>A0ABV1HAF5_9FIRM</name>
<comment type="similarity">
    <text evidence="2">Belongs to the acyltransferase 3 family.</text>
</comment>
<dbReference type="Proteomes" id="UP001454489">
    <property type="component" value="Unassembled WGS sequence"/>
</dbReference>
<evidence type="ECO:0000256" key="3">
    <source>
        <dbReference type="ARBA" id="ARBA00022475"/>
    </source>
</evidence>
<evidence type="ECO:0000256" key="2">
    <source>
        <dbReference type="ARBA" id="ARBA00007400"/>
    </source>
</evidence>
<evidence type="ECO:0000256" key="5">
    <source>
        <dbReference type="ARBA" id="ARBA00022989"/>
    </source>
</evidence>
<keyword evidence="9" id="KW-0012">Acyltransferase</keyword>
<keyword evidence="10" id="KW-1185">Reference proteome</keyword>
<feature type="transmembrane region" description="Helical" evidence="7">
    <location>
        <begin position="313"/>
        <end position="331"/>
    </location>
</feature>